<evidence type="ECO:0000313" key="3">
    <source>
        <dbReference type="Proteomes" id="UP000465846"/>
    </source>
</evidence>
<dbReference type="Proteomes" id="UP000465846">
    <property type="component" value="Chromosome"/>
</dbReference>
<feature type="region of interest" description="Disordered" evidence="1">
    <location>
        <begin position="1"/>
        <end position="44"/>
    </location>
</feature>
<dbReference type="AlphaFoldDB" id="A0A6C0UMZ1"/>
<dbReference type="RefSeq" id="WP_163487655.1">
    <property type="nucleotide sequence ID" value="NZ_CP048739.1"/>
</dbReference>
<accession>A0A6C0UMZ1</accession>
<sequence length="94" mass="10225">MPLIEFNFGRERTDGTDDTADTGKEQVEIPIDDESSSESSSTGRKLLRTTILLALVAAAGYLLYRRATATDDSEFAEIVFEDEAAEAGTESTDE</sequence>
<proteinExistence type="predicted"/>
<reference evidence="2 3" key="1">
    <citation type="submission" date="2020-02" db="EMBL/GenBank/DDBJ databases">
        <title>Whole genome sequence of Halogeometricum borinquense strain wsp4.</title>
        <authorList>
            <person name="Verma D.K."/>
            <person name="Gopal K."/>
            <person name="Prasad E.S."/>
        </authorList>
    </citation>
    <scope>NUCLEOTIDE SEQUENCE [LARGE SCALE GENOMIC DNA]</scope>
    <source>
        <strain evidence="3">wsp4</strain>
    </source>
</reference>
<organism evidence="2 3">
    <name type="scientific">Halogeometricum borinquense</name>
    <dbReference type="NCBI Taxonomy" id="60847"/>
    <lineage>
        <taxon>Archaea</taxon>
        <taxon>Methanobacteriati</taxon>
        <taxon>Methanobacteriota</taxon>
        <taxon>Stenosarchaea group</taxon>
        <taxon>Halobacteria</taxon>
        <taxon>Halobacteriales</taxon>
        <taxon>Haloferacaceae</taxon>
        <taxon>Halogeometricum</taxon>
    </lineage>
</organism>
<dbReference type="EMBL" id="CP048739">
    <property type="protein sequence ID" value="QIB75943.1"/>
    <property type="molecule type" value="Genomic_DNA"/>
</dbReference>
<feature type="compositionally biased region" description="Basic and acidic residues" evidence="1">
    <location>
        <begin position="8"/>
        <end position="27"/>
    </location>
</feature>
<name>A0A6C0UMZ1_9EURY</name>
<gene>
    <name evidence="2" type="ORF">G3I44_17665</name>
</gene>
<evidence type="ECO:0000313" key="2">
    <source>
        <dbReference type="EMBL" id="QIB75943.1"/>
    </source>
</evidence>
<protein>
    <submittedName>
        <fullName evidence="2">Uncharacterized protein</fullName>
    </submittedName>
</protein>
<evidence type="ECO:0000256" key="1">
    <source>
        <dbReference type="SAM" id="MobiDB-lite"/>
    </source>
</evidence>
<dbReference type="GeneID" id="44081268"/>